<gene>
    <name evidence="1" type="ORF">AQUCO_05700024v1</name>
</gene>
<keyword evidence="2" id="KW-1185">Reference proteome</keyword>
<proteinExistence type="predicted"/>
<dbReference type="EMBL" id="KZ305074">
    <property type="protein sequence ID" value="PIA30035.1"/>
    <property type="molecule type" value="Genomic_DNA"/>
</dbReference>
<reference evidence="1 2" key="1">
    <citation type="submission" date="2017-09" db="EMBL/GenBank/DDBJ databases">
        <title>WGS assembly of Aquilegia coerulea Goldsmith.</title>
        <authorList>
            <person name="Hodges S."/>
            <person name="Kramer E."/>
            <person name="Nordborg M."/>
            <person name="Tomkins J."/>
            <person name="Borevitz J."/>
            <person name="Derieg N."/>
            <person name="Yan J."/>
            <person name="Mihaltcheva S."/>
            <person name="Hayes R.D."/>
            <person name="Rokhsar D."/>
        </authorList>
    </citation>
    <scope>NUCLEOTIDE SEQUENCE [LARGE SCALE GENOMIC DNA]</scope>
    <source>
        <strain evidence="2">cv. Goldsmith</strain>
    </source>
</reference>
<evidence type="ECO:0000313" key="2">
    <source>
        <dbReference type="Proteomes" id="UP000230069"/>
    </source>
</evidence>
<protein>
    <submittedName>
        <fullName evidence="1">Uncharacterized protein</fullName>
    </submittedName>
</protein>
<dbReference type="InParanoid" id="A0A2G5CFH2"/>
<dbReference type="Proteomes" id="UP000230069">
    <property type="component" value="Unassembled WGS sequence"/>
</dbReference>
<name>A0A2G5CFH2_AQUCA</name>
<sequence length="69" mass="8257">MFRQCKHEKHIAPIKILLVRQNDSLPEPLYFVFLLPKPFLSFYWKIKEFLNLISLFQPVWTCGINAVVH</sequence>
<accession>A0A2G5CFH2</accession>
<evidence type="ECO:0000313" key="1">
    <source>
        <dbReference type="EMBL" id="PIA30035.1"/>
    </source>
</evidence>
<dbReference type="AlphaFoldDB" id="A0A2G5CFH2"/>
<organism evidence="1 2">
    <name type="scientific">Aquilegia coerulea</name>
    <name type="common">Rocky mountain columbine</name>
    <dbReference type="NCBI Taxonomy" id="218851"/>
    <lineage>
        <taxon>Eukaryota</taxon>
        <taxon>Viridiplantae</taxon>
        <taxon>Streptophyta</taxon>
        <taxon>Embryophyta</taxon>
        <taxon>Tracheophyta</taxon>
        <taxon>Spermatophyta</taxon>
        <taxon>Magnoliopsida</taxon>
        <taxon>Ranunculales</taxon>
        <taxon>Ranunculaceae</taxon>
        <taxon>Thalictroideae</taxon>
        <taxon>Aquilegia</taxon>
    </lineage>
</organism>